<keyword evidence="2" id="KW-0808">Transferase</keyword>
<dbReference type="InterPro" id="IPR018117">
    <property type="entry name" value="C5_DNA_meth_AS"/>
</dbReference>
<keyword evidence="5" id="KW-1185">Reference proteome</keyword>
<protein>
    <submittedName>
        <fullName evidence="4">DNA cytosine methyltransferase</fullName>
    </submittedName>
</protein>
<dbReference type="KEGG" id="hmp:K6T50_00735"/>
<dbReference type="Pfam" id="PF00145">
    <property type="entry name" value="DNA_methylase"/>
    <property type="match status" value="1"/>
</dbReference>
<reference evidence="4 5" key="1">
    <citation type="journal article" date="2021" name="Int. J. Syst. Evol. Microbiol.">
        <title>Halobaculum halophilum sp. nov. and Halobaculum salinum sp. nov., isolated from salt lake and saline soil.</title>
        <authorList>
            <person name="Cui H.L."/>
            <person name="Shi X.W."/>
            <person name="Yin X.M."/>
            <person name="Yang X.Y."/>
            <person name="Hou J."/>
            <person name="Zhu L."/>
        </authorList>
    </citation>
    <scope>NUCLEOTIDE SEQUENCE [LARGE SCALE GENOMIC DNA]</scope>
    <source>
        <strain evidence="4 5">NBRC 109044</strain>
    </source>
</reference>
<dbReference type="SUPFAM" id="SSF53335">
    <property type="entry name" value="S-adenosyl-L-methionine-dependent methyltransferases"/>
    <property type="match status" value="1"/>
</dbReference>
<evidence type="ECO:0000256" key="1">
    <source>
        <dbReference type="ARBA" id="ARBA00022603"/>
    </source>
</evidence>
<dbReference type="REBASE" id="570563">
    <property type="entry name" value="M.Hma109044ORF735P"/>
</dbReference>
<name>A0A8T8WD17_9EURY</name>
<dbReference type="EMBL" id="CP081958">
    <property type="protein sequence ID" value="QZP37739.1"/>
    <property type="molecule type" value="Genomic_DNA"/>
</dbReference>
<dbReference type="GO" id="GO:0032259">
    <property type="term" value="P:methylation"/>
    <property type="evidence" value="ECO:0007669"/>
    <property type="project" value="UniProtKB-KW"/>
</dbReference>
<dbReference type="RefSeq" id="WP_222607547.1">
    <property type="nucleotide sequence ID" value="NZ_CP081958.1"/>
</dbReference>
<dbReference type="InterPro" id="IPR001525">
    <property type="entry name" value="C5_MeTfrase"/>
</dbReference>
<evidence type="ECO:0000256" key="2">
    <source>
        <dbReference type="ARBA" id="ARBA00022679"/>
    </source>
</evidence>
<keyword evidence="3" id="KW-0949">S-adenosyl-L-methionine</keyword>
<dbReference type="GO" id="GO:0008168">
    <property type="term" value="F:methyltransferase activity"/>
    <property type="evidence" value="ECO:0007669"/>
    <property type="project" value="UniProtKB-KW"/>
</dbReference>
<dbReference type="GeneID" id="67176623"/>
<keyword evidence="1 4" id="KW-0489">Methyltransferase</keyword>
<accession>A0A8T8WD17</accession>
<evidence type="ECO:0000256" key="3">
    <source>
        <dbReference type="ARBA" id="ARBA00022691"/>
    </source>
</evidence>
<dbReference type="InterPro" id="IPR029063">
    <property type="entry name" value="SAM-dependent_MTases_sf"/>
</dbReference>
<dbReference type="Proteomes" id="UP000826254">
    <property type="component" value="Chromosome"/>
</dbReference>
<evidence type="ECO:0000313" key="4">
    <source>
        <dbReference type="EMBL" id="QZP37739.1"/>
    </source>
</evidence>
<sequence length="224" mass="24986">MKRCLDLFAGLGGFSAAFEDADGWQVTTVDIAERFDPDVQADVMDLRPADLPNADVVLASPPCTQFSIAASRYERFRDGEPQTEDAREAVALVYHTIGLIKSLSPDYWFLENPQGYLRQVLGRPTGRVTYCQYGTAWMKPTDLWGDHPPGMVYRSCSYGDDCHAYNTDQAHGGKGNARDEWRDDMGDIVRDPAERAKVPYQLSESILRAVEGRSKQRSLSGVNV</sequence>
<proteinExistence type="predicted"/>
<gene>
    <name evidence="4" type="ORF">K6T50_00735</name>
</gene>
<evidence type="ECO:0000313" key="5">
    <source>
        <dbReference type="Proteomes" id="UP000826254"/>
    </source>
</evidence>
<organism evidence="4 5">
    <name type="scientific">Halobaculum magnesiiphilum</name>
    <dbReference type="NCBI Taxonomy" id="1017351"/>
    <lineage>
        <taxon>Archaea</taxon>
        <taxon>Methanobacteriati</taxon>
        <taxon>Methanobacteriota</taxon>
        <taxon>Stenosarchaea group</taxon>
        <taxon>Halobacteria</taxon>
        <taxon>Halobacteriales</taxon>
        <taxon>Haloferacaceae</taxon>
        <taxon>Halobaculum</taxon>
    </lineage>
</organism>
<dbReference type="AlphaFoldDB" id="A0A8T8WD17"/>
<dbReference type="PROSITE" id="PS00094">
    <property type="entry name" value="C5_MTASE_1"/>
    <property type="match status" value="1"/>
</dbReference>
<dbReference type="PRINTS" id="PR00105">
    <property type="entry name" value="C5METTRFRASE"/>
</dbReference>
<dbReference type="Gene3D" id="3.40.50.150">
    <property type="entry name" value="Vaccinia Virus protein VP39"/>
    <property type="match status" value="1"/>
</dbReference>